<reference evidence="2" key="1">
    <citation type="submission" date="2019-08" db="EMBL/GenBank/DDBJ databases">
        <title>The genome of the North American firefly Photinus pyralis.</title>
        <authorList>
            <consortium name="Photinus pyralis genome working group"/>
            <person name="Fallon T.R."/>
            <person name="Sander Lower S.E."/>
            <person name="Weng J.-K."/>
        </authorList>
    </citation>
    <scope>NUCLEOTIDE SEQUENCE</scope>
    <source>
        <strain evidence="2">TRF0915ILg1</strain>
        <tissue evidence="2">Whole body</tissue>
    </source>
</reference>
<evidence type="ECO:0000256" key="1">
    <source>
        <dbReference type="SAM" id="Phobius"/>
    </source>
</evidence>
<comment type="caution">
    <text evidence="2">The sequence shown here is derived from an EMBL/GenBank/DDBJ whole genome shotgun (WGS) entry which is preliminary data.</text>
</comment>
<proteinExistence type="predicted"/>
<organism evidence="2 3">
    <name type="scientific">Ignelater luminosus</name>
    <name type="common">Cucubano</name>
    <name type="synonym">Pyrophorus luminosus</name>
    <dbReference type="NCBI Taxonomy" id="2038154"/>
    <lineage>
        <taxon>Eukaryota</taxon>
        <taxon>Metazoa</taxon>
        <taxon>Ecdysozoa</taxon>
        <taxon>Arthropoda</taxon>
        <taxon>Hexapoda</taxon>
        <taxon>Insecta</taxon>
        <taxon>Pterygota</taxon>
        <taxon>Neoptera</taxon>
        <taxon>Endopterygota</taxon>
        <taxon>Coleoptera</taxon>
        <taxon>Polyphaga</taxon>
        <taxon>Elateriformia</taxon>
        <taxon>Elateroidea</taxon>
        <taxon>Elateridae</taxon>
        <taxon>Agrypninae</taxon>
        <taxon>Pyrophorini</taxon>
        <taxon>Ignelater</taxon>
    </lineage>
</organism>
<gene>
    <name evidence="2" type="ORF">ILUMI_18818</name>
</gene>
<keyword evidence="3" id="KW-1185">Reference proteome</keyword>
<accession>A0A8K0G0I2</accession>
<protein>
    <submittedName>
        <fullName evidence="2">Uncharacterized protein</fullName>
    </submittedName>
</protein>
<sequence length="81" mass="9082">MAEGMCSEKRERSANFTQADKEHSMQLVLEKYFAIIESKKTDAASIAITTKGLVLVRYILGRAAFVQAAAFHLLMMMIQIN</sequence>
<evidence type="ECO:0000313" key="2">
    <source>
        <dbReference type="EMBL" id="KAF2887355.1"/>
    </source>
</evidence>
<keyword evidence="1" id="KW-1133">Transmembrane helix</keyword>
<name>A0A8K0G0I2_IGNLU</name>
<dbReference type="OrthoDB" id="3066195at2759"/>
<evidence type="ECO:0000313" key="3">
    <source>
        <dbReference type="Proteomes" id="UP000801492"/>
    </source>
</evidence>
<dbReference type="Proteomes" id="UP000801492">
    <property type="component" value="Unassembled WGS sequence"/>
</dbReference>
<keyword evidence="1" id="KW-0472">Membrane</keyword>
<keyword evidence="1" id="KW-0812">Transmembrane</keyword>
<dbReference type="EMBL" id="VTPC01083919">
    <property type="protein sequence ID" value="KAF2887355.1"/>
    <property type="molecule type" value="Genomic_DNA"/>
</dbReference>
<dbReference type="AlphaFoldDB" id="A0A8K0G0I2"/>
<feature type="transmembrane region" description="Helical" evidence="1">
    <location>
        <begin position="59"/>
        <end position="80"/>
    </location>
</feature>